<dbReference type="Pfam" id="PF01678">
    <property type="entry name" value="DAP_epimerase"/>
    <property type="match status" value="2"/>
</dbReference>
<dbReference type="PROSITE" id="PS01326">
    <property type="entry name" value="DAP_EPIMERASE"/>
    <property type="match status" value="1"/>
</dbReference>
<dbReference type="GO" id="GO:0008837">
    <property type="term" value="F:diaminopimelate epimerase activity"/>
    <property type="evidence" value="ECO:0007669"/>
    <property type="project" value="UniProtKB-UniRule"/>
</dbReference>
<comment type="similarity">
    <text evidence="2 8">Belongs to the diaminopimelate epimerase family.</text>
</comment>
<accession>D9SWZ2</accession>
<dbReference type="InterPro" id="IPR018510">
    <property type="entry name" value="DAP_epimerase_AS"/>
</dbReference>
<keyword evidence="11" id="KW-1185">Reference proteome</keyword>
<dbReference type="PANTHER" id="PTHR31689:SF0">
    <property type="entry name" value="DIAMINOPIMELATE EPIMERASE"/>
    <property type="match status" value="1"/>
</dbReference>
<evidence type="ECO:0000256" key="1">
    <source>
        <dbReference type="ARBA" id="ARBA00005196"/>
    </source>
</evidence>
<dbReference type="STRING" id="573061.Clocel_1606"/>
<evidence type="ECO:0000256" key="2">
    <source>
        <dbReference type="ARBA" id="ARBA00010219"/>
    </source>
</evidence>
<keyword evidence="4 8" id="KW-0028">Amino-acid biosynthesis</keyword>
<dbReference type="Proteomes" id="UP000002730">
    <property type="component" value="Chromosome"/>
</dbReference>
<comment type="pathway">
    <text evidence="1 8">Amino-acid biosynthesis; L-lysine biosynthesis via DAP pathway; DL-2,6-diaminopimelate from LL-2,6-diaminopimelate: step 1/1.</text>
</comment>
<evidence type="ECO:0000256" key="6">
    <source>
        <dbReference type="ARBA" id="ARBA00023235"/>
    </source>
</evidence>
<comment type="subunit">
    <text evidence="8">Homodimer.</text>
</comment>
<keyword evidence="6 8" id="KW-0413">Isomerase</keyword>
<dbReference type="Gene3D" id="3.10.310.10">
    <property type="entry name" value="Diaminopimelate Epimerase, Chain A, domain 1"/>
    <property type="match status" value="2"/>
</dbReference>
<sequence length="321" mass="36454">MFIEMIKCHGTGNDFILIDEISYDYNFTEEDRKNLAIKLCDRKKAIGGDGILFVQKSEKCVGKMQIINSDGSEAEMCGNGLRCVGKFLLETTGENKILVETMKAVYLVEKVQDIYKGVFTDEITIDSIDFNVDSLPLVYEKENLFFEKLTALSDIREFTAISITNPHLVSFVEEIEKEELKAVGIKANDTKELLPKGVNVNYVKEIDEDSIYVKTYERGVGLTKSCGTGMVSSSIATLLKHGINEKTYNVYNDGGMIQCKVTKNEDGIFRVMMRGNATFIYKSTISIERNFNYSEGEREYFTKENQCYEEFLAYTKNIINK</sequence>
<evidence type="ECO:0000256" key="7">
    <source>
        <dbReference type="ARBA" id="ARBA00051712"/>
    </source>
</evidence>
<protein>
    <recommendedName>
        <fullName evidence="3 8">Diaminopimelate epimerase</fullName>
        <shortName evidence="8">DAP epimerase</shortName>
        <ecNumber evidence="3 8">5.1.1.7</ecNumber>
    </recommendedName>
    <alternativeName>
        <fullName evidence="8">PLP-independent amino acid racemase</fullName>
    </alternativeName>
</protein>
<feature type="binding site" evidence="8">
    <location>
        <begin position="78"/>
        <end position="79"/>
    </location>
    <ligand>
        <name>substrate</name>
    </ligand>
</feature>
<feature type="site" description="Could be important to modulate the pK values of the two catalytic cysteine residues" evidence="8">
    <location>
        <position position="167"/>
    </location>
</feature>
<comment type="caution">
    <text evidence="8">Lacks conserved residue(s) required for the propagation of feature annotation.</text>
</comment>
<dbReference type="UniPathway" id="UPA00034">
    <property type="reaction ID" value="UER00025"/>
</dbReference>
<feature type="binding site" evidence="8">
    <location>
        <position position="68"/>
    </location>
    <ligand>
        <name>substrate</name>
    </ligand>
</feature>
<evidence type="ECO:0000256" key="8">
    <source>
        <dbReference type="HAMAP-Rule" id="MF_00197"/>
    </source>
</evidence>
<comment type="catalytic activity">
    <reaction evidence="7 8">
        <text>(2S,6S)-2,6-diaminopimelate = meso-2,6-diaminopimelate</text>
        <dbReference type="Rhea" id="RHEA:15393"/>
        <dbReference type="ChEBI" id="CHEBI:57609"/>
        <dbReference type="ChEBI" id="CHEBI:57791"/>
        <dbReference type="EC" id="5.1.1.7"/>
    </reaction>
</comment>
<keyword evidence="5 8" id="KW-0457">Lysine biosynthesis</keyword>
<dbReference type="EC" id="5.1.1.7" evidence="3 8"/>
<dbReference type="RefSeq" id="WP_010077439.1">
    <property type="nucleotide sequence ID" value="NC_014393.1"/>
</dbReference>
<feature type="site" description="Could be important to modulate the pK values of the two catalytic cysteine residues" evidence="8">
    <location>
        <position position="217"/>
    </location>
</feature>
<dbReference type="eggNOG" id="COG0253">
    <property type="taxonomic scope" value="Bacteria"/>
</dbReference>
<evidence type="ECO:0000256" key="3">
    <source>
        <dbReference type="ARBA" id="ARBA00013080"/>
    </source>
</evidence>
<feature type="active site" description="Proton donor" evidence="8">
    <location>
        <position position="77"/>
    </location>
</feature>
<dbReference type="KEGG" id="ccb:Clocel_1606"/>
<dbReference type="GO" id="GO:0009089">
    <property type="term" value="P:lysine biosynthetic process via diaminopimelate"/>
    <property type="evidence" value="ECO:0007669"/>
    <property type="project" value="UniProtKB-UniRule"/>
</dbReference>
<dbReference type="EMBL" id="CP002160">
    <property type="protein sequence ID" value="ADL51353.1"/>
    <property type="molecule type" value="Genomic_DNA"/>
</dbReference>
<feature type="binding site" evidence="8">
    <location>
        <position position="13"/>
    </location>
    <ligand>
        <name>substrate</name>
    </ligand>
</feature>
<feature type="active site" description="Proton acceptor" evidence="8">
    <location>
        <position position="226"/>
    </location>
</feature>
<feature type="binding site" evidence="8">
    <location>
        <position position="199"/>
    </location>
    <ligand>
        <name>substrate</name>
    </ligand>
</feature>
<evidence type="ECO:0000313" key="10">
    <source>
        <dbReference type="EMBL" id="ADL51353.1"/>
    </source>
</evidence>
<dbReference type="OrthoDB" id="9805408at2"/>
<dbReference type="InterPro" id="IPR001653">
    <property type="entry name" value="DAP_epimerase_DapF"/>
</dbReference>
<feature type="active site" evidence="9">
    <location>
        <position position="77"/>
    </location>
</feature>
<dbReference type="AlphaFoldDB" id="D9SWZ2"/>
<evidence type="ECO:0000256" key="9">
    <source>
        <dbReference type="PROSITE-ProRule" id="PRU10125"/>
    </source>
</evidence>
<feature type="binding site" evidence="8">
    <location>
        <begin position="217"/>
        <end position="218"/>
    </location>
    <ligand>
        <name>substrate</name>
    </ligand>
</feature>
<gene>
    <name evidence="8" type="primary">dapF</name>
    <name evidence="10" type="ordered locus">Clocel_1606</name>
</gene>
<dbReference type="HOGENOM" id="CLU_053306_3_1_9"/>
<name>D9SWZ2_CLOC7</name>
<dbReference type="SUPFAM" id="SSF54506">
    <property type="entry name" value="Diaminopimelate epimerase-like"/>
    <property type="match status" value="2"/>
</dbReference>
<feature type="binding site" evidence="8">
    <location>
        <position position="165"/>
    </location>
    <ligand>
        <name>substrate</name>
    </ligand>
</feature>
<evidence type="ECO:0000313" key="11">
    <source>
        <dbReference type="Proteomes" id="UP000002730"/>
    </source>
</evidence>
<evidence type="ECO:0000256" key="4">
    <source>
        <dbReference type="ARBA" id="ARBA00022605"/>
    </source>
</evidence>
<comment type="function">
    <text evidence="8">Catalyzes the stereoinversion of LL-2,6-diaminopimelate (L,L-DAP) to meso-diaminopimelate (meso-DAP), a precursor of L-lysine and an essential component of the bacterial peptidoglycan.</text>
</comment>
<dbReference type="GO" id="GO:0005829">
    <property type="term" value="C:cytosol"/>
    <property type="evidence" value="ECO:0007669"/>
    <property type="project" value="TreeGrafter"/>
</dbReference>
<proteinExistence type="inferred from homology"/>
<keyword evidence="8" id="KW-0963">Cytoplasm</keyword>
<reference evidence="10 11" key="1">
    <citation type="submission" date="2010-08" db="EMBL/GenBank/DDBJ databases">
        <title>Complete sequence of Clostridium cellulovorans 743B.</title>
        <authorList>
            <consortium name="US DOE Joint Genome Institute"/>
            <person name="Lucas S."/>
            <person name="Copeland A."/>
            <person name="Lapidus A."/>
            <person name="Cheng J.-F."/>
            <person name="Bruce D."/>
            <person name="Goodwin L."/>
            <person name="Pitluck S."/>
            <person name="Chertkov O."/>
            <person name="Detter J.C."/>
            <person name="Han C."/>
            <person name="Tapia R."/>
            <person name="Land M."/>
            <person name="Hauser L."/>
            <person name="Chang Y.-J."/>
            <person name="Jeffries C."/>
            <person name="Kyrpides N."/>
            <person name="Ivanova N."/>
            <person name="Mikhailova N."/>
            <person name="Hemme C.L."/>
            <person name="Woyke T."/>
        </authorList>
    </citation>
    <scope>NUCLEOTIDE SEQUENCE [LARGE SCALE GENOMIC DNA]</scope>
    <source>
        <strain evidence="11">ATCC 35296 / DSM 3052 / OCM 3 / 743B</strain>
    </source>
</reference>
<dbReference type="NCBIfam" id="TIGR00652">
    <property type="entry name" value="DapF"/>
    <property type="match status" value="1"/>
</dbReference>
<evidence type="ECO:0000256" key="5">
    <source>
        <dbReference type="ARBA" id="ARBA00023154"/>
    </source>
</evidence>
<feature type="binding site" evidence="8">
    <location>
        <begin position="227"/>
        <end position="228"/>
    </location>
    <ligand>
        <name>substrate</name>
    </ligand>
</feature>
<dbReference type="HAMAP" id="MF_00197">
    <property type="entry name" value="DAP_epimerase"/>
    <property type="match status" value="1"/>
</dbReference>
<dbReference type="PANTHER" id="PTHR31689">
    <property type="entry name" value="DIAMINOPIMELATE EPIMERASE, CHLOROPLASTIC"/>
    <property type="match status" value="1"/>
</dbReference>
<comment type="subcellular location">
    <subcellularLocation>
        <location evidence="8">Cytoplasm</location>
    </subcellularLocation>
</comment>
<organism evidence="10 11">
    <name type="scientific">Clostridium cellulovorans (strain ATCC 35296 / DSM 3052 / OCM 3 / 743B)</name>
    <dbReference type="NCBI Taxonomy" id="573061"/>
    <lineage>
        <taxon>Bacteria</taxon>
        <taxon>Bacillati</taxon>
        <taxon>Bacillota</taxon>
        <taxon>Clostridia</taxon>
        <taxon>Eubacteriales</taxon>
        <taxon>Clostridiaceae</taxon>
        <taxon>Clostridium</taxon>
    </lineage>
</organism>